<dbReference type="GO" id="GO:0016629">
    <property type="term" value="F:12-oxophytodienoate reductase activity"/>
    <property type="evidence" value="ECO:0007669"/>
    <property type="project" value="TreeGrafter"/>
</dbReference>
<evidence type="ECO:0000256" key="3">
    <source>
        <dbReference type="ARBA" id="ARBA00022857"/>
    </source>
</evidence>
<evidence type="ECO:0000256" key="2">
    <source>
        <dbReference type="ARBA" id="ARBA00022643"/>
    </source>
</evidence>
<dbReference type="GO" id="GO:0005777">
    <property type="term" value="C:peroxisome"/>
    <property type="evidence" value="ECO:0007669"/>
    <property type="project" value="TreeGrafter"/>
</dbReference>
<sequence>MHAKGNIIFCQLWHVGHASHPVYQPGEAEPISFTSKPISARWRILLPDGSFGVYLEPCVLTVSEIPEIIGEFTRELGMEAVAQDDADQVSFGRLFISNPNVVLRLKLNAPLTSVGGKVLHFRVSDLAHALMDLDVEK</sequence>
<dbReference type="PANTHER" id="PTHR22893:SF112">
    <property type="entry name" value="12-OXOPHYTODIENOATE REDUCTASE 3"/>
    <property type="match status" value="1"/>
</dbReference>
<protein>
    <submittedName>
        <fullName evidence="4">Uncharacterized protein</fullName>
    </submittedName>
</protein>
<organism evidence="4 5">
    <name type="scientific">Canavalia gladiata</name>
    <name type="common">Sword bean</name>
    <name type="synonym">Dolichos gladiatus</name>
    <dbReference type="NCBI Taxonomy" id="3824"/>
    <lineage>
        <taxon>Eukaryota</taxon>
        <taxon>Viridiplantae</taxon>
        <taxon>Streptophyta</taxon>
        <taxon>Embryophyta</taxon>
        <taxon>Tracheophyta</taxon>
        <taxon>Spermatophyta</taxon>
        <taxon>Magnoliopsida</taxon>
        <taxon>eudicotyledons</taxon>
        <taxon>Gunneridae</taxon>
        <taxon>Pentapetalae</taxon>
        <taxon>rosids</taxon>
        <taxon>fabids</taxon>
        <taxon>Fabales</taxon>
        <taxon>Fabaceae</taxon>
        <taxon>Papilionoideae</taxon>
        <taxon>50 kb inversion clade</taxon>
        <taxon>NPAAA clade</taxon>
        <taxon>indigoferoid/millettioid clade</taxon>
        <taxon>Phaseoleae</taxon>
        <taxon>Canavalia</taxon>
    </lineage>
</organism>
<keyword evidence="5" id="KW-1185">Reference proteome</keyword>
<keyword evidence="3" id="KW-0521">NADP</keyword>
<dbReference type="AlphaFoldDB" id="A0AAN9N1M7"/>
<keyword evidence="1" id="KW-0285">Flavoprotein</keyword>
<dbReference type="EMBL" id="JAYMYQ010000001">
    <property type="protein sequence ID" value="KAK7362338.1"/>
    <property type="molecule type" value="Genomic_DNA"/>
</dbReference>
<accession>A0AAN9N1M7</accession>
<name>A0AAN9N1M7_CANGL</name>
<dbReference type="SUPFAM" id="SSF51395">
    <property type="entry name" value="FMN-linked oxidoreductases"/>
    <property type="match status" value="1"/>
</dbReference>
<keyword evidence="2" id="KW-0288">FMN</keyword>
<comment type="caution">
    <text evidence="4">The sequence shown here is derived from an EMBL/GenBank/DDBJ whole genome shotgun (WGS) entry which is preliminary data.</text>
</comment>
<gene>
    <name evidence="4" type="ORF">VNO77_04448</name>
</gene>
<proteinExistence type="predicted"/>
<reference evidence="4 5" key="1">
    <citation type="submission" date="2024-01" db="EMBL/GenBank/DDBJ databases">
        <title>The genomes of 5 underutilized Papilionoideae crops provide insights into root nodulation and disease resistanc.</title>
        <authorList>
            <person name="Jiang F."/>
        </authorList>
    </citation>
    <scope>NUCLEOTIDE SEQUENCE [LARGE SCALE GENOMIC DNA]</scope>
    <source>
        <strain evidence="4">LVBAO_FW01</strain>
        <tissue evidence="4">Leaves</tissue>
    </source>
</reference>
<evidence type="ECO:0000256" key="1">
    <source>
        <dbReference type="ARBA" id="ARBA00022630"/>
    </source>
</evidence>
<dbReference type="GO" id="GO:0031408">
    <property type="term" value="P:oxylipin biosynthetic process"/>
    <property type="evidence" value="ECO:0007669"/>
    <property type="project" value="TreeGrafter"/>
</dbReference>
<dbReference type="InterPro" id="IPR013785">
    <property type="entry name" value="Aldolase_TIM"/>
</dbReference>
<dbReference type="Proteomes" id="UP001367508">
    <property type="component" value="Unassembled WGS sequence"/>
</dbReference>
<dbReference type="GO" id="GO:0009695">
    <property type="term" value="P:jasmonic acid biosynthetic process"/>
    <property type="evidence" value="ECO:0007669"/>
    <property type="project" value="TreeGrafter"/>
</dbReference>
<dbReference type="GO" id="GO:0010181">
    <property type="term" value="F:FMN binding"/>
    <property type="evidence" value="ECO:0007669"/>
    <property type="project" value="InterPro"/>
</dbReference>
<dbReference type="PANTHER" id="PTHR22893">
    <property type="entry name" value="NADH OXIDOREDUCTASE-RELATED"/>
    <property type="match status" value="1"/>
</dbReference>
<dbReference type="InterPro" id="IPR045247">
    <property type="entry name" value="Oye-like"/>
</dbReference>
<dbReference type="Gene3D" id="3.20.20.70">
    <property type="entry name" value="Aldolase class I"/>
    <property type="match status" value="2"/>
</dbReference>
<evidence type="ECO:0000313" key="4">
    <source>
        <dbReference type="EMBL" id="KAK7362338.1"/>
    </source>
</evidence>
<evidence type="ECO:0000313" key="5">
    <source>
        <dbReference type="Proteomes" id="UP001367508"/>
    </source>
</evidence>